<dbReference type="Pfam" id="PF00854">
    <property type="entry name" value="PTR2"/>
    <property type="match status" value="1"/>
</dbReference>
<feature type="transmembrane region" description="Helical" evidence="9">
    <location>
        <begin position="376"/>
        <end position="394"/>
    </location>
</feature>
<dbReference type="AlphaFoldDB" id="A0A0D2DQD6"/>
<dbReference type="OrthoDB" id="8904098at2759"/>
<dbReference type="SUPFAM" id="SSF103473">
    <property type="entry name" value="MFS general substrate transporter"/>
    <property type="match status" value="1"/>
</dbReference>
<name>A0A0D2DQD6_9EURO</name>
<feature type="transmembrane region" description="Helical" evidence="9">
    <location>
        <begin position="272"/>
        <end position="294"/>
    </location>
</feature>
<dbReference type="HOGENOM" id="CLU_004790_4_1_1"/>
<keyword evidence="5 9" id="KW-1133">Transmembrane helix</keyword>
<dbReference type="STRING" id="215243.A0A0D2DQD6"/>
<dbReference type="EMBL" id="KN847334">
    <property type="protein sequence ID" value="KIW45063.1"/>
    <property type="molecule type" value="Genomic_DNA"/>
</dbReference>
<feature type="transmembrane region" description="Helical" evidence="9">
    <location>
        <begin position="529"/>
        <end position="551"/>
    </location>
</feature>
<dbReference type="GO" id="GO:0005886">
    <property type="term" value="C:plasma membrane"/>
    <property type="evidence" value="ECO:0007669"/>
    <property type="project" value="UniProtKB-ARBA"/>
</dbReference>
<evidence type="ECO:0000256" key="7">
    <source>
        <dbReference type="RuleBase" id="RU003755"/>
    </source>
</evidence>
<dbReference type="GO" id="GO:0071916">
    <property type="term" value="F:dipeptide transmembrane transporter activity"/>
    <property type="evidence" value="ECO:0007669"/>
    <property type="project" value="UniProtKB-ARBA"/>
</dbReference>
<organism evidence="10 11">
    <name type="scientific">Exophiala oligosperma</name>
    <dbReference type="NCBI Taxonomy" id="215243"/>
    <lineage>
        <taxon>Eukaryota</taxon>
        <taxon>Fungi</taxon>
        <taxon>Dikarya</taxon>
        <taxon>Ascomycota</taxon>
        <taxon>Pezizomycotina</taxon>
        <taxon>Eurotiomycetes</taxon>
        <taxon>Chaetothyriomycetidae</taxon>
        <taxon>Chaetothyriales</taxon>
        <taxon>Herpotrichiellaceae</taxon>
        <taxon>Exophiala</taxon>
    </lineage>
</organism>
<dbReference type="GeneID" id="27355556"/>
<keyword evidence="3 7" id="KW-0813">Transport</keyword>
<evidence type="ECO:0000256" key="8">
    <source>
        <dbReference type="SAM" id="MobiDB-lite"/>
    </source>
</evidence>
<evidence type="ECO:0000313" key="11">
    <source>
        <dbReference type="Proteomes" id="UP000053342"/>
    </source>
</evidence>
<feature type="compositionally biased region" description="Basic and acidic residues" evidence="8">
    <location>
        <begin position="623"/>
        <end position="637"/>
    </location>
</feature>
<dbReference type="PANTHER" id="PTHR11654">
    <property type="entry name" value="OLIGOPEPTIDE TRANSPORTER-RELATED"/>
    <property type="match status" value="1"/>
</dbReference>
<gene>
    <name evidence="10" type="ORF">PV06_03482</name>
</gene>
<feature type="transmembrane region" description="Helical" evidence="9">
    <location>
        <begin position="414"/>
        <end position="434"/>
    </location>
</feature>
<evidence type="ECO:0000256" key="5">
    <source>
        <dbReference type="ARBA" id="ARBA00022989"/>
    </source>
</evidence>
<feature type="transmembrane region" description="Helical" evidence="9">
    <location>
        <begin position="496"/>
        <end position="517"/>
    </location>
</feature>
<feature type="transmembrane region" description="Helical" evidence="9">
    <location>
        <begin position="245"/>
        <end position="266"/>
    </location>
</feature>
<keyword evidence="6 9" id="KW-0472">Membrane</keyword>
<keyword evidence="11" id="KW-1185">Reference proteome</keyword>
<feature type="region of interest" description="Disordered" evidence="8">
    <location>
        <begin position="612"/>
        <end position="637"/>
    </location>
</feature>
<evidence type="ECO:0000256" key="4">
    <source>
        <dbReference type="ARBA" id="ARBA00022692"/>
    </source>
</evidence>
<dbReference type="InterPro" id="IPR036259">
    <property type="entry name" value="MFS_trans_sf"/>
</dbReference>
<proteinExistence type="inferred from homology"/>
<feature type="transmembrane region" description="Helical" evidence="9">
    <location>
        <begin position="188"/>
        <end position="206"/>
    </location>
</feature>
<dbReference type="PROSITE" id="PS01023">
    <property type="entry name" value="PTR2_2"/>
    <property type="match status" value="1"/>
</dbReference>
<sequence length="637" mass="69774">MSNIANLEAPIIAQAAVADAPLAGTVNEKKLGRGSIEATRVSTQSHSADYYDDEVTEEDLRTLRRVSGKIPWTAFTVAFVELCERFSYYGTTIVFVNFIQQPLPAGSSTGAGFSGQSGALGMGQRASTGLKMFNEFWAYVMPLLGGYLADAHWGRYKTIHLAIVCAIVGHVILTASAAPSVIKHNGSALAAFIIGLIILGIGTGGFKSNIAPLLAEQQTDNKKKVKVLPSGERVIVDPSVTTSRIFLYFYMCINIGSLVGQIGMVYCEKYVGFWLSFMLPTVLFVFAPIVLAVCKKHYVLLPPTGSVFAKFFQLWKYAAKGTWSINPVRTYKNLSSPEFWDRAKPSNIPVDQRPSWMTFDDAWVDEVRRGLKACTVFLYLPLYWLAYGQMTGNLTSQAAVMELNGVPNDIIQNLNPISIVIFVPLMDFVVYPALRKAKINFTPIKRIALGFALASVAMIASCVIQVYIYRLSPCGTHASDPDCPGPAPINVWVQTLPYVFIGFSEIMASITSLEYAFTKAPTNMRSFVMAINLLMNAFSSAIAQALVSLSADPLLVWNYGLVAVLAAVGGVCFWFNFRKLDREEDRLNMLAVSEYRGKQPRRGDSVSVVSLRNANPGVGGRSSVHEVDEKGREAAQL</sequence>
<evidence type="ECO:0000313" key="10">
    <source>
        <dbReference type="EMBL" id="KIW45063.1"/>
    </source>
</evidence>
<keyword evidence="4 7" id="KW-0812">Transmembrane</keyword>
<dbReference type="InterPro" id="IPR000109">
    <property type="entry name" value="POT_fam"/>
</dbReference>
<feature type="transmembrane region" description="Helical" evidence="9">
    <location>
        <begin position="446"/>
        <end position="468"/>
    </location>
</feature>
<feature type="transmembrane region" description="Helical" evidence="9">
    <location>
        <begin position="161"/>
        <end position="182"/>
    </location>
</feature>
<reference evidence="10 11" key="1">
    <citation type="submission" date="2015-01" db="EMBL/GenBank/DDBJ databases">
        <title>The Genome Sequence of Exophiala oligosperma CBS72588.</title>
        <authorList>
            <consortium name="The Broad Institute Genomics Platform"/>
            <person name="Cuomo C."/>
            <person name="de Hoog S."/>
            <person name="Gorbushina A."/>
            <person name="Stielow B."/>
            <person name="Teixiera M."/>
            <person name="Abouelleil A."/>
            <person name="Chapman S.B."/>
            <person name="Priest M."/>
            <person name="Young S.K."/>
            <person name="Wortman J."/>
            <person name="Nusbaum C."/>
            <person name="Birren B."/>
        </authorList>
    </citation>
    <scope>NUCLEOTIDE SEQUENCE [LARGE SCALE GENOMIC DNA]</scope>
    <source>
        <strain evidence="10 11">CBS 72588</strain>
    </source>
</reference>
<evidence type="ECO:0008006" key="12">
    <source>
        <dbReference type="Google" id="ProtNLM"/>
    </source>
</evidence>
<comment type="subcellular location">
    <subcellularLocation>
        <location evidence="1 7">Membrane</location>
        <topology evidence="1 7">Multi-pass membrane protein</topology>
    </subcellularLocation>
</comment>
<evidence type="ECO:0000256" key="6">
    <source>
        <dbReference type="ARBA" id="ARBA00023136"/>
    </source>
</evidence>
<dbReference type="Gene3D" id="1.20.1250.20">
    <property type="entry name" value="MFS general substrate transporter like domains"/>
    <property type="match status" value="1"/>
</dbReference>
<comment type="similarity">
    <text evidence="2 7">Belongs to the major facilitator superfamily. Proton-dependent oligopeptide transporter (POT/PTR) (TC 2.A.17) family.</text>
</comment>
<dbReference type="Proteomes" id="UP000053342">
    <property type="component" value="Unassembled WGS sequence"/>
</dbReference>
<accession>A0A0D2DQD6</accession>
<evidence type="ECO:0000256" key="1">
    <source>
        <dbReference type="ARBA" id="ARBA00004141"/>
    </source>
</evidence>
<dbReference type="VEuPathDB" id="FungiDB:PV06_03482"/>
<dbReference type="FunFam" id="1.20.1250.20:FF:000085">
    <property type="entry name" value="MFS peptide transporter Ptr2"/>
    <property type="match status" value="1"/>
</dbReference>
<dbReference type="InterPro" id="IPR018456">
    <property type="entry name" value="PTR2_symporter_CS"/>
</dbReference>
<protein>
    <recommendedName>
        <fullName evidence="12">POT family proton-dependent oligopeptide transporter</fullName>
    </recommendedName>
</protein>
<evidence type="ECO:0000256" key="2">
    <source>
        <dbReference type="ARBA" id="ARBA00005982"/>
    </source>
</evidence>
<evidence type="ECO:0000256" key="9">
    <source>
        <dbReference type="SAM" id="Phobius"/>
    </source>
</evidence>
<dbReference type="RefSeq" id="XP_016265279.1">
    <property type="nucleotide sequence ID" value="XM_016404274.1"/>
</dbReference>
<evidence type="ECO:0000256" key="3">
    <source>
        <dbReference type="ARBA" id="ARBA00022448"/>
    </source>
</evidence>
<feature type="transmembrane region" description="Helical" evidence="9">
    <location>
        <begin position="557"/>
        <end position="577"/>
    </location>
</feature>